<accession>A0ABY6LX17</accession>
<evidence type="ECO:0008006" key="4">
    <source>
        <dbReference type="Google" id="ProtNLM"/>
    </source>
</evidence>
<proteinExistence type="predicted"/>
<evidence type="ECO:0000256" key="1">
    <source>
        <dbReference type="SAM" id="MobiDB-lite"/>
    </source>
</evidence>
<reference evidence="2 3" key="1">
    <citation type="submission" date="2022-03" db="EMBL/GenBank/DDBJ databases">
        <title>A chromosomal length assembly of Cordylochernes scorpioides.</title>
        <authorList>
            <person name="Zeh D."/>
            <person name="Zeh J."/>
        </authorList>
    </citation>
    <scope>NUCLEOTIDE SEQUENCE [LARGE SCALE GENOMIC DNA]</scope>
    <source>
        <strain evidence="2">IN4F17</strain>
        <tissue evidence="2">Whole Body</tissue>
    </source>
</reference>
<keyword evidence="3" id="KW-1185">Reference proteome</keyword>
<gene>
    <name evidence="2" type="ORF">LAZ67_X004326</name>
</gene>
<feature type="region of interest" description="Disordered" evidence="1">
    <location>
        <begin position="225"/>
        <end position="245"/>
    </location>
</feature>
<evidence type="ECO:0000313" key="2">
    <source>
        <dbReference type="EMBL" id="UYV85024.1"/>
    </source>
</evidence>
<organism evidence="2 3">
    <name type="scientific">Cordylochernes scorpioides</name>
    <dbReference type="NCBI Taxonomy" id="51811"/>
    <lineage>
        <taxon>Eukaryota</taxon>
        <taxon>Metazoa</taxon>
        <taxon>Ecdysozoa</taxon>
        <taxon>Arthropoda</taxon>
        <taxon>Chelicerata</taxon>
        <taxon>Arachnida</taxon>
        <taxon>Pseudoscorpiones</taxon>
        <taxon>Cheliferoidea</taxon>
        <taxon>Chernetidae</taxon>
        <taxon>Cordylochernes</taxon>
    </lineage>
</organism>
<name>A0ABY6LX17_9ARAC</name>
<dbReference type="EMBL" id="CP092886">
    <property type="protein sequence ID" value="UYV85024.1"/>
    <property type="molecule type" value="Genomic_DNA"/>
</dbReference>
<sequence>MTGKQLKRIFKYLVGTTEYGIMYQKGHKVGVLESFSDADFAGDPETRRSTSGVVCKLAGGAISWLSQKQRSVSLSTTEAELVAASNTAKEVIWLNRLFSEISPLKEQPIIKVDNASTIKSIKNPEFHKRIKHIEVRHYFVREKYQEGIFNVEHISGKDQVADIMTKGLPKPRFQMLRYLLDSLAKSRDLGLPEAKESTTQLDERDLLCTIKTQCLQEWKSNAAHMTGTEQEGQAPVLSFQKNNRL</sequence>
<evidence type="ECO:0000313" key="3">
    <source>
        <dbReference type="Proteomes" id="UP001235939"/>
    </source>
</evidence>
<protein>
    <recommendedName>
        <fullName evidence="4">Copia protein</fullName>
    </recommendedName>
</protein>
<dbReference type="Proteomes" id="UP001235939">
    <property type="component" value="Chromosome X"/>
</dbReference>
<dbReference type="CDD" id="cd09272">
    <property type="entry name" value="RNase_HI_RT_Ty1"/>
    <property type="match status" value="1"/>
</dbReference>
<dbReference type="PANTHER" id="PTHR11439">
    <property type="entry name" value="GAG-POL-RELATED RETROTRANSPOSON"/>
    <property type="match status" value="1"/>
</dbReference>